<evidence type="ECO:0000256" key="1">
    <source>
        <dbReference type="SAM" id="MobiDB-lite"/>
    </source>
</evidence>
<gene>
    <name evidence="2" type="ORF">MICPUCDRAFT_42308</name>
</gene>
<dbReference type="EMBL" id="GG663746">
    <property type="protein sequence ID" value="EEH53285.1"/>
    <property type="molecule type" value="Genomic_DNA"/>
</dbReference>
<dbReference type="KEGG" id="mpp:MICPUCDRAFT_42308"/>
<dbReference type="GeneID" id="9688156"/>
<protein>
    <submittedName>
        <fullName evidence="2">Predicted protein</fullName>
    </submittedName>
</protein>
<dbReference type="Proteomes" id="UP000001876">
    <property type="component" value="Unassembled WGS sequence"/>
</dbReference>
<reference evidence="2 3" key="1">
    <citation type="journal article" date="2009" name="Science">
        <title>Green evolution and dynamic adaptations revealed by genomes of the marine picoeukaryotes Micromonas.</title>
        <authorList>
            <person name="Worden A.Z."/>
            <person name="Lee J.H."/>
            <person name="Mock T."/>
            <person name="Rouze P."/>
            <person name="Simmons M.P."/>
            <person name="Aerts A.L."/>
            <person name="Allen A.E."/>
            <person name="Cuvelier M.L."/>
            <person name="Derelle E."/>
            <person name="Everett M.V."/>
            <person name="Foulon E."/>
            <person name="Grimwood J."/>
            <person name="Gundlach H."/>
            <person name="Henrissat B."/>
            <person name="Napoli C."/>
            <person name="McDonald S.M."/>
            <person name="Parker M.S."/>
            <person name="Rombauts S."/>
            <person name="Salamov A."/>
            <person name="Von Dassow P."/>
            <person name="Badger J.H."/>
            <person name="Coutinho P.M."/>
            <person name="Demir E."/>
            <person name="Dubchak I."/>
            <person name="Gentemann C."/>
            <person name="Eikrem W."/>
            <person name="Gready J.E."/>
            <person name="John U."/>
            <person name="Lanier W."/>
            <person name="Lindquist E.A."/>
            <person name="Lucas S."/>
            <person name="Mayer K.F."/>
            <person name="Moreau H."/>
            <person name="Not F."/>
            <person name="Otillar R."/>
            <person name="Panaud O."/>
            <person name="Pangilinan J."/>
            <person name="Paulsen I."/>
            <person name="Piegu B."/>
            <person name="Poliakov A."/>
            <person name="Robbens S."/>
            <person name="Schmutz J."/>
            <person name="Toulza E."/>
            <person name="Wyss T."/>
            <person name="Zelensky A."/>
            <person name="Zhou K."/>
            <person name="Armbrust E.V."/>
            <person name="Bhattacharya D."/>
            <person name="Goodenough U.W."/>
            <person name="Van de Peer Y."/>
            <person name="Grigoriev I.V."/>
        </authorList>
    </citation>
    <scope>NUCLEOTIDE SEQUENCE [LARGE SCALE GENOMIC DNA]</scope>
    <source>
        <strain evidence="2 3">CCMP1545</strain>
    </source>
</reference>
<proteinExistence type="predicted"/>
<accession>C1N416</accession>
<feature type="region of interest" description="Disordered" evidence="1">
    <location>
        <begin position="103"/>
        <end position="138"/>
    </location>
</feature>
<dbReference type="RefSeq" id="XP_003062466.1">
    <property type="nucleotide sequence ID" value="XM_003062420.1"/>
</dbReference>
<evidence type="ECO:0000313" key="3">
    <source>
        <dbReference type="Proteomes" id="UP000001876"/>
    </source>
</evidence>
<sequence>MSDDEWWALSTHPSEWGGTPAPPVKTARGAEMADLDARSRIVDHLARLTALASSARGRRAGDAAAVAVEALASDARSLATAAGELERAERDLARARRVLSLATSASAGRRRRRNGNGGAGGGRGGDDASSSVGISSPTPRASCAAASAACEWRGACVGRFHRHHAALGRALRHDPHSLPQKEIDAAVEAERDGGRASARELRGGGGGAGNRRRRQIEFTPGGGIMPRRARYVSPWAKHAANAVHVISDAVDALVGDGGGLVFTIGEGSRSKSKSTSKPSPELALPWLADRVDSVGSVVANWTTHRPKLRPTGVTLSDLCLLHSDVVHVDDALTRAAASFARAAAAARGRGKEGKENDDDDDDIDGCGVAASAATTASARYAIRLALGRLTDVIAREMTTTCDQLWSEAPKGAWRTRGPTTSEKNKNDAVEARQVRPIHWFPYDPVRVVNADP</sequence>
<evidence type="ECO:0000313" key="2">
    <source>
        <dbReference type="EMBL" id="EEH53285.1"/>
    </source>
</evidence>
<keyword evidence="3" id="KW-1185">Reference proteome</keyword>
<feature type="region of interest" description="Disordered" evidence="1">
    <location>
        <begin position="409"/>
        <end position="428"/>
    </location>
</feature>
<feature type="compositionally biased region" description="Basic and acidic residues" evidence="1">
    <location>
        <begin position="191"/>
        <end position="202"/>
    </location>
</feature>
<organism evidence="3">
    <name type="scientific">Micromonas pusilla (strain CCMP1545)</name>
    <name type="common">Picoplanktonic green alga</name>
    <dbReference type="NCBI Taxonomy" id="564608"/>
    <lineage>
        <taxon>Eukaryota</taxon>
        <taxon>Viridiplantae</taxon>
        <taxon>Chlorophyta</taxon>
        <taxon>Mamiellophyceae</taxon>
        <taxon>Mamiellales</taxon>
        <taxon>Mamiellaceae</taxon>
        <taxon>Micromonas</taxon>
    </lineage>
</organism>
<dbReference type="AlphaFoldDB" id="C1N416"/>
<name>C1N416_MICPC</name>
<feature type="region of interest" description="Disordered" evidence="1">
    <location>
        <begin position="191"/>
        <end position="221"/>
    </location>
</feature>